<feature type="region of interest" description="Disordered" evidence="1">
    <location>
        <begin position="1"/>
        <end position="46"/>
    </location>
</feature>
<dbReference type="Proteomes" id="UP000266841">
    <property type="component" value="Unassembled WGS sequence"/>
</dbReference>
<evidence type="ECO:0000256" key="1">
    <source>
        <dbReference type="SAM" id="MobiDB-lite"/>
    </source>
</evidence>
<accession>K0QYV1</accession>
<feature type="compositionally biased region" description="Gly residues" evidence="1">
    <location>
        <begin position="103"/>
        <end position="112"/>
    </location>
</feature>
<dbReference type="EMBL" id="AGNL01049634">
    <property type="protein sequence ID" value="EJK44478.1"/>
    <property type="molecule type" value="Genomic_DNA"/>
</dbReference>
<evidence type="ECO:0000313" key="2">
    <source>
        <dbReference type="EMBL" id="EJK44478.1"/>
    </source>
</evidence>
<keyword evidence="3" id="KW-1185">Reference proteome</keyword>
<reference evidence="2 3" key="1">
    <citation type="journal article" date="2012" name="Genome Biol.">
        <title>Genome and low-iron response of an oceanic diatom adapted to chronic iron limitation.</title>
        <authorList>
            <person name="Lommer M."/>
            <person name="Specht M."/>
            <person name="Roy A.S."/>
            <person name="Kraemer L."/>
            <person name="Andreson R."/>
            <person name="Gutowska M.A."/>
            <person name="Wolf J."/>
            <person name="Bergner S.V."/>
            <person name="Schilhabel M.B."/>
            <person name="Klostermeier U.C."/>
            <person name="Beiko R.G."/>
            <person name="Rosenstiel P."/>
            <person name="Hippler M."/>
            <person name="Laroche J."/>
        </authorList>
    </citation>
    <scope>NUCLEOTIDE SEQUENCE [LARGE SCALE GENOMIC DNA]</scope>
    <source>
        <strain evidence="2 3">CCMP1005</strain>
    </source>
</reference>
<comment type="caution">
    <text evidence="2">The sequence shown here is derived from an EMBL/GenBank/DDBJ whole genome shotgun (WGS) entry which is preliminary data.</text>
</comment>
<organism evidence="2 3">
    <name type="scientific">Thalassiosira oceanica</name>
    <name type="common">Marine diatom</name>
    <dbReference type="NCBI Taxonomy" id="159749"/>
    <lineage>
        <taxon>Eukaryota</taxon>
        <taxon>Sar</taxon>
        <taxon>Stramenopiles</taxon>
        <taxon>Ochrophyta</taxon>
        <taxon>Bacillariophyta</taxon>
        <taxon>Coscinodiscophyceae</taxon>
        <taxon>Thalassiosirophycidae</taxon>
        <taxon>Thalassiosirales</taxon>
        <taxon>Thalassiosiraceae</taxon>
        <taxon>Thalassiosira</taxon>
    </lineage>
</organism>
<dbReference type="AlphaFoldDB" id="K0QYV1"/>
<sequence length="134" mass="13544">ASSLPSSFQQPPAAPSAAHASRAEQHAASAGSGRAAGGTTETRQTGQKIFARSVACADRVPKAVADKQGPSLADEFVGDIETFGPILLIRQAGASGKSRRQGGAEGFGGFGFGPPPSTNHLSRGGVPFCKGQLR</sequence>
<feature type="non-terminal residue" evidence="2">
    <location>
        <position position="1"/>
    </location>
</feature>
<proteinExistence type="predicted"/>
<feature type="region of interest" description="Disordered" evidence="1">
    <location>
        <begin position="97"/>
        <end position="134"/>
    </location>
</feature>
<gene>
    <name evidence="2" type="ORF">THAOC_36976</name>
</gene>
<name>K0QYV1_THAOC</name>
<protein>
    <submittedName>
        <fullName evidence="2">Uncharacterized protein</fullName>
    </submittedName>
</protein>
<evidence type="ECO:0000313" key="3">
    <source>
        <dbReference type="Proteomes" id="UP000266841"/>
    </source>
</evidence>